<dbReference type="Gene3D" id="3.40.50.720">
    <property type="entry name" value="NAD(P)-binding Rossmann-like Domain"/>
    <property type="match status" value="1"/>
</dbReference>
<dbReference type="Pfam" id="PF00106">
    <property type="entry name" value="adh_short"/>
    <property type="match status" value="1"/>
</dbReference>
<comment type="similarity">
    <text evidence="1">Belongs to the short-chain dehydrogenases/reductases (SDR) family.</text>
</comment>
<dbReference type="PROSITE" id="PS00061">
    <property type="entry name" value="ADH_SHORT"/>
    <property type="match status" value="1"/>
</dbReference>
<protein>
    <submittedName>
        <fullName evidence="4">Uncharacterized protein</fullName>
    </submittedName>
</protein>
<comment type="caution">
    <text evidence="4">The sequence shown here is derived from an EMBL/GenBank/DDBJ whole genome shotgun (WGS) entry which is preliminary data.</text>
</comment>
<evidence type="ECO:0000313" key="5">
    <source>
        <dbReference type="Proteomes" id="UP001175261"/>
    </source>
</evidence>
<evidence type="ECO:0000313" key="4">
    <source>
        <dbReference type="EMBL" id="KAK0387698.1"/>
    </source>
</evidence>
<evidence type="ECO:0000256" key="2">
    <source>
        <dbReference type="ARBA" id="ARBA00022857"/>
    </source>
</evidence>
<dbReference type="GO" id="GO:0050664">
    <property type="term" value="F:oxidoreductase activity, acting on NAD(P)H, oxygen as acceptor"/>
    <property type="evidence" value="ECO:0007669"/>
    <property type="project" value="TreeGrafter"/>
</dbReference>
<evidence type="ECO:0000256" key="1">
    <source>
        <dbReference type="ARBA" id="ARBA00006484"/>
    </source>
</evidence>
<dbReference type="InterPro" id="IPR002347">
    <property type="entry name" value="SDR_fam"/>
</dbReference>
<reference evidence="4" key="1">
    <citation type="submission" date="2022-10" db="EMBL/GenBank/DDBJ databases">
        <title>Determination and structural analysis of whole genome sequence of Sarocladium strictum F4-1.</title>
        <authorList>
            <person name="Hu L."/>
            <person name="Jiang Y."/>
        </authorList>
    </citation>
    <scope>NUCLEOTIDE SEQUENCE</scope>
    <source>
        <strain evidence="4">F4-1</strain>
    </source>
</reference>
<gene>
    <name evidence="4" type="ORF">NLU13_3943</name>
</gene>
<dbReference type="InterPro" id="IPR020904">
    <property type="entry name" value="Sc_DH/Rdtase_CS"/>
</dbReference>
<keyword evidence="5" id="KW-1185">Reference proteome</keyword>
<dbReference type="PANTHER" id="PTHR43008">
    <property type="entry name" value="BENZIL REDUCTASE"/>
    <property type="match status" value="1"/>
</dbReference>
<organism evidence="4 5">
    <name type="scientific">Sarocladium strictum</name>
    <name type="common">Black bundle disease fungus</name>
    <name type="synonym">Acremonium strictum</name>
    <dbReference type="NCBI Taxonomy" id="5046"/>
    <lineage>
        <taxon>Eukaryota</taxon>
        <taxon>Fungi</taxon>
        <taxon>Dikarya</taxon>
        <taxon>Ascomycota</taxon>
        <taxon>Pezizomycotina</taxon>
        <taxon>Sordariomycetes</taxon>
        <taxon>Hypocreomycetidae</taxon>
        <taxon>Hypocreales</taxon>
        <taxon>Sarocladiaceae</taxon>
        <taxon>Sarocladium</taxon>
    </lineage>
</organism>
<proteinExistence type="inferred from homology"/>
<dbReference type="FunFam" id="3.40.50.720:FF:000281">
    <property type="entry name" value="Uncharacterized oxidoreductase YIR035C"/>
    <property type="match status" value="1"/>
</dbReference>
<dbReference type="AlphaFoldDB" id="A0AA39GHZ5"/>
<name>A0AA39GHZ5_SARSR</name>
<keyword evidence="2" id="KW-0521">NADP</keyword>
<evidence type="ECO:0000256" key="3">
    <source>
        <dbReference type="ARBA" id="ARBA00023002"/>
    </source>
</evidence>
<sequence>MATSKVFIVTGASKGVGAAVTQHLLDLSHKVVITARTAEPLEAFKKANPGRVEVVTGDITSPELAKSLTSTAVSAFGRLDGMVINHGVLEPIRMSDETVENLKYAYDVNVFSCFAVAQAGLSELRKTKGSIVWVSSGAAVKAYAAWGAYGSSKAAVLSIANHFAVENPEITSVSVQPGRVDTDMQALIRAKGQASMDKDQYQSFQDVHQQGGLLKPSQPGNVLAKFVADPVHELSGKFLSWNGPELAKYQS</sequence>
<dbReference type="Proteomes" id="UP001175261">
    <property type="component" value="Unassembled WGS sequence"/>
</dbReference>
<dbReference type="PRINTS" id="PR00081">
    <property type="entry name" value="GDHRDH"/>
</dbReference>
<dbReference type="SUPFAM" id="SSF51735">
    <property type="entry name" value="NAD(P)-binding Rossmann-fold domains"/>
    <property type="match status" value="1"/>
</dbReference>
<dbReference type="EMBL" id="JAPDFR010000003">
    <property type="protein sequence ID" value="KAK0387698.1"/>
    <property type="molecule type" value="Genomic_DNA"/>
</dbReference>
<dbReference type="PANTHER" id="PTHR43008:SF8">
    <property type="entry name" value="BENZIL REDUCTASE ((S)-BENZOIN FORMING) IRC24"/>
    <property type="match status" value="1"/>
</dbReference>
<accession>A0AA39GHZ5</accession>
<keyword evidence="3" id="KW-0560">Oxidoreductase</keyword>
<dbReference type="InterPro" id="IPR036291">
    <property type="entry name" value="NAD(P)-bd_dom_sf"/>
</dbReference>